<protein>
    <submittedName>
        <fullName evidence="1">Uncharacterized protein</fullName>
    </submittedName>
</protein>
<keyword evidence="2" id="KW-1185">Reference proteome</keyword>
<sequence>MVTSKFPHQSLIEEEKPSLEKVLEHYIKRMDAYLPTQEKKPSLEDMMMQQMKRMDAFLQEQEASIQNLKYQVGQLATIINHPKSTFLSNTDLTPKENFATLQLVVVCMMMSQFLSFKKEIGEMPPCKVM</sequence>
<organism evidence="1 2">
    <name type="scientific">Parasponia andersonii</name>
    <name type="common">Sponia andersonii</name>
    <dbReference type="NCBI Taxonomy" id="3476"/>
    <lineage>
        <taxon>Eukaryota</taxon>
        <taxon>Viridiplantae</taxon>
        <taxon>Streptophyta</taxon>
        <taxon>Embryophyta</taxon>
        <taxon>Tracheophyta</taxon>
        <taxon>Spermatophyta</taxon>
        <taxon>Magnoliopsida</taxon>
        <taxon>eudicotyledons</taxon>
        <taxon>Gunneridae</taxon>
        <taxon>Pentapetalae</taxon>
        <taxon>rosids</taxon>
        <taxon>fabids</taxon>
        <taxon>Rosales</taxon>
        <taxon>Cannabaceae</taxon>
        <taxon>Parasponia</taxon>
    </lineage>
</organism>
<evidence type="ECO:0000313" key="2">
    <source>
        <dbReference type="Proteomes" id="UP000237105"/>
    </source>
</evidence>
<gene>
    <name evidence="1" type="ORF">PanWU01x14_065450</name>
</gene>
<evidence type="ECO:0000313" key="1">
    <source>
        <dbReference type="EMBL" id="PON72510.1"/>
    </source>
</evidence>
<name>A0A2P5DGT9_PARAD</name>
<comment type="caution">
    <text evidence="1">The sequence shown here is derived from an EMBL/GenBank/DDBJ whole genome shotgun (WGS) entry which is preliminary data.</text>
</comment>
<reference evidence="2" key="1">
    <citation type="submission" date="2016-06" db="EMBL/GenBank/DDBJ databases">
        <title>Parallel loss of symbiosis genes in relatives of nitrogen-fixing non-legume Parasponia.</title>
        <authorList>
            <person name="Van Velzen R."/>
            <person name="Holmer R."/>
            <person name="Bu F."/>
            <person name="Rutten L."/>
            <person name="Van Zeijl A."/>
            <person name="Liu W."/>
            <person name="Santuari L."/>
            <person name="Cao Q."/>
            <person name="Sharma T."/>
            <person name="Shen D."/>
            <person name="Roswanjaya Y."/>
            <person name="Wardhani T."/>
            <person name="Kalhor M.S."/>
            <person name="Jansen J."/>
            <person name="Van den Hoogen J."/>
            <person name="Gungor B."/>
            <person name="Hartog M."/>
            <person name="Hontelez J."/>
            <person name="Verver J."/>
            <person name="Yang W.-C."/>
            <person name="Schijlen E."/>
            <person name="Repin R."/>
            <person name="Schilthuizen M."/>
            <person name="Schranz E."/>
            <person name="Heidstra R."/>
            <person name="Miyata K."/>
            <person name="Fedorova E."/>
            <person name="Kohlen W."/>
            <person name="Bisseling T."/>
            <person name="Smit S."/>
            <person name="Geurts R."/>
        </authorList>
    </citation>
    <scope>NUCLEOTIDE SEQUENCE [LARGE SCALE GENOMIC DNA]</scope>
    <source>
        <strain evidence="2">cv. WU1-14</strain>
    </source>
</reference>
<dbReference type="EMBL" id="JXTB01000039">
    <property type="protein sequence ID" value="PON72510.1"/>
    <property type="molecule type" value="Genomic_DNA"/>
</dbReference>
<dbReference type="AlphaFoldDB" id="A0A2P5DGT9"/>
<accession>A0A2P5DGT9</accession>
<dbReference type="Proteomes" id="UP000237105">
    <property type="component" value="Unassembled WGS sequence"/>
</dbReference>
<proteinExistence type="predicted"/>